<reference evidence="9" key="1">
    <citation type="submission" date="2019-08" db="EMBL/GenBank/DDBJ databases">
        <title>The genome of the North American firefly Photinus pyralis.</title>
        <authorList>
            <consortium name="Photinus pyralis genome working group"/>
            <person name="Fallon T.R."/>
            <person name="Sander Lower S.E."/>
            <person name="Weng J.-K."/>
        </authorList>
    </citation>
    <scope>NUCLEOTIDE SEQUENCE</scope>
    <source>
        <strain evidence="9">TRF0915ILg1</strain>
        <tissue evidence="9">Whole body</tissue>
    </source>
</reference>
<evidence type="ECO:0000256" key="4">
    <source>
        <dbReference type="ARBA" id="ARBA00022490"/>
    </source>
</evidence>
<keyword evidence="7" id="KW-0966">Cell projection</keyword>
<dbReference type="PANTHER" id="PTHR13376:SF0">
    <property type="entry name" value="INTRAFLAGELLAR TRANSPORT PROTEIN 46 HOMOLOG"/>
    <property type="match status" value="1"/>
</dbReference>
<evidence type="ECO:0000256" key="2">
    <source>
        <dbReference type="ARBA" id="ARBA00007700"/>
    </source>
</evidence>
<evidence type="ECO:0000256" key="1">
    <source>
        <dbReference type="ARBA" id="ARBA00004120"/>
    </source>
</evidence>
<evidence type="ECO:0000256" key="6">
    <source>
        <dbReference type="ARBA" id="ARBA00023212"/>
    </source>
</evidence>
<keyword evidence="6" id="KW-0206">Cytoskeleton</keyword>
<accession>A0A8K0GHI0</accession>
<dbReference type="InterPro" id="IPR022088">
    <property type="entry name" value="Intraflagellar_transp_cmplxB"/>
</dbReference>
<comment type="similarity">
    <text evidence="2">Belongs to the IFT46 family.</text>
</comment>
<dbReference type="GO" id="GO:0031514">
    <property type="term" value="C:motile cilium"/>
    <property type="evidence" value="ECO:0007669"/>
    <property type="project" value="TreeGrafter"/>
</dbReference>
<dbReference type="Proteomes" id="UP000801492">
    <property type="component" value="Unassembled WGS sequence"/>
</dbReference>
<dbReference type="GO" id="GO:0005815">
    <property type="term" value="C:microtubule organizing center"/>
    <property type="evidence" value="ECO:0007669"/>
    <property type="project" value="TreeGrafter"/>
</dbReference>
<evidence type="ECO:0000313" key="10">
    <source>
        <dbReference type="Proteomes" id="UP000801492"/>
    </source>
</evidence>
<dbReference type="OrthoDB" id="2119217at2759"/>
<dbReference type="AlphaFoldDB" id="A0A8K0GHI0"/>
<dbReference type="GO" id="GO:0042073">
    <property type="term" value="P:intraciliary transport"/>
    <property type="evidence" value="ECO:0007669"/>
    <property type="project" value="InterPro"/>
</dbReference>
<evidence type="ECO:0000256" key="8">
    <source>
        <dbReference type="SAM" id="MobiDB-lite"/>
    </source>
</evidence>
<dbReference type="GO" id="GO:0060271">
    <property type="term" value="P:cilium assembly"/>
    <property type="evidence" value="ECO:0007669"/>
    <property type="project" value="TreeGrafter"/>
</dbReference>
<gene>
    <name evidence="9" type="ORF">ILUMI_01365</name>
</gene>
<dbReference type="PANTHER" id="PTHR13376">
    <property type="entry name" value="INTRAFLAGELLAR TRANSPORT PROTEIN 46 HOMOLOG"/>
    <property type="match status" value="1"/>
</dbReference>
<feature type="region of interest" description="Disordered" evidence="8">
    <location>
        <begin position="1"/>
        <end position="159"/>
    </location>
</feature>
<dbReference type="GO" id="GO:0030992">
    <property type="term" value="C:intraciliary transport particle B"/>
    <property type="evidence" value="ECO:0007669"/>
    <property type="project" value="TreeGrafter"/>
</dbReference>
<keyword evidence="4" id="KW-0963">Cytoplasm</keyword>
<comment type="subcellular location">
    <subcellularLocation>
        <location evidence="1">Cytoplasm</location>
        <location evidence="1">Cytoskeleton</location>
        <location evidence="1">Cilium basal body</location>
    </subcellularLocation>
</comment>
<evidence type="ECO:0000256" key="3">
    <source>
        <dbReference type="ARBA" id="ARBA00017206"/>
    </source>
</evidence>
<proteinExistence type="inferred from homology"/>
<feature type="compositionally biased region" description="Polar residues" evidence="8">
    <location>
        <begin position="101"/>
        <end position="121"/>
    </location>
</feature>
<name>A0A8K0GHI0_IGNLU</name>
<evidence type="ECO:0000313" key="9">
    <source>
        <dbReference type="EMBL" id="KAF2904800.1"/>
    </source>
</evidence>
<evidence type="ECO:0000256" key="5">
    <source>
        <dbReference type="ARBA" id="ARBA00023069"/>
    </source>
</evidence>
<keyword evidence="5" id="KW-0969">Cilium</keyword>
<evidence type="ECO:0000256" key="7">
    <source>
        <dbReference type="ARBA" id="ARBA00023273"/>
    </source>
</evidence>
<comment type="caution">
    <text evidence="9">The sequence shown here is derived from an EMBL/GenBank/DDBJ whole genome shotgun (WGS) entry which is preliminary data.</text>
</comment>
<sequence length="407" mass="46045">MQRKLEDDEDSFSLNEVENRSFDVDESAAGEHLENVPTLSMSSHPPSKHYPFSRRATQNLLDIDSDDDGQIIKDINPARFISNSPESPTRYPESYEEPVLSRQSSTKAPSAGPSNRQSATRIKSPRLREKQERMSSVSDSDESDEMGITKKKKSSIPGEYDPAQYQHLEVNEDIKEIFQYIVKYIPQQLNLDFKFKPFIPDFIPAVGDIDAFLKVMPPERTLLGEVFNVADSQLGLAVLDEPAANQSDPALLNLQLRAASISVSHSNQMMVVKKVENVEKNSKTIEKWIKDVSELHRNKAAAVVRYTNPMPDLDDLLQEWPEKFENAVKLHDIPSPKFCGTLSQYVDTLCAVFDIPIYKNKIQSLHVLFCLYAAIKNSQLYRAANTFDGKENSDTNLINKPDHLVLE</sequence>
<organism evidence="9 10">
    <name type="scientific">Ignelater luminosus</name>
    <name type="common">Cucubano</name>
    <name type="synonym">Pyrophorus luminosus</name>
    <dbReference type="NCBI Taxonomy" id="2038154"/>
    <lineage>
        <taxon>Eukaryota</taxon>
        <taxon>Metazoa</taxon>
        <taxon>Ecdysozoa</taxon>
        <taxon>Arthropoda</taxon>
        <taxon>Hexapoda</taxon>
        <taxon>Insecta</taxon>
        <taxon>Pterygota</taxon>
        <taxon>Neoptera</taxon>
        <taxon>Endopterygota</taxon>
        <taxon>Coleoptera</taxon>
        <taxon>Polyphaga</taxon>
        <taxon>Elateriformia</taxon>
        <taxon>Elateroidea</taxon>
        <taxon>Elateridae</taxon>
        <taxon>Agrypninae</taxon>
        <taxon>Pyrophorini</taxon>
        <taxon>Ignelater</taxon>
    </lineage>
</organism>
<feature type="compositionally biased region" description="Basic and acidic residues" evidence="8">
    <location>
        <begin position="17"/>
        <end position="34"/>
    </location>
</feature>
<dbReference type="Pfam" id="PF12317">
    <property type="entry name" value="IFT46_B_C"/>
    <property type="match status" value="1"/>
</dbReference>
<protein>
    <recommendedName>
        <fullName evidence="3">Intraflagellar transport protein 46 homolog</fullName>
    </recommendedName>
</protein>
<dbReference type="EMBL" id="VTPC01000674">
    <property type="protein sequence ID" value="KAF2904800.1"/>
    <property type="molecule type" value="Genomic_DNA"/>
</dbReference>
<keyword evidence="10" id="KW-1185">Reference proteome</keyword>